<comment type="caution">
    <text evidence="1">The sequence shown here is derived from an EMBL/GenBank/DDBJ whole genome shotgun (WGS) entry which is preliminary data.</text>
</comment>
<gene>
    <name evidence="1" type="ORF">Q0590_36325</name>
</gene>
<dbReference type="Proteomes" id="UP001168528">
    <property type="component" value="Unassembled WGS sequence"/>
</dbReference>
<evidence type="ECO:0000313" key="1">
    <source>
        <dbReference type="EMBL" id="MDO1451798.1"/>
    </source>
</evidence>
<dbReference type="RefSeq" id="WP_302042595.1">
    <property type="nucleotide sequence ID" value="NZ_JAUKPO010000095.1"/>
</dbReference>
<reference evidence="1" key="1">
    <citation type="submission" date="2023-07" db="EMBL/GenBank/DDBJ databases">
        <title>The genome sequence of Rhodocytophaga aerolata KACC 12507.</title>
        <authorList>
            <person name="Zhang X."/>
        </authorList>
    </citation>
    <scope>NUCLEOTIDE SEQUENCE</scope>
    <source>
        <strain evidence="1">KACC 12507</strain>
    </source>
</reference>
<accession>A0ABT8RKB0</accession>
<dbReference type="EMBL" id="JAUKPO010000095">
    <property type="protein sequence ID" value="MDO1451798.1"/>
    <property type="molecule type" value="Genomic_DNA"/>
</dbReference>
<protein>
    <submittedName>
        <fullName evidence="1">Uncharacterized protein</fullName>
    </submittedName>
</protein>
<keyword evidence="2" id="KW-1185">Reference proteome</keyword>
<sequence>MTYKLALSIRFFSQIRRDMGKTINKNKNQVSIPPLTRGQWNIYRPEDIKRWGPQRFLEEVCVKEPFLIPNLSFSEEENQRMDQILKEERAAKDNDI</sequence>
<evidence type="ECO:0000313" key="2">
    <source>
        <dbReference type="Proteomes" id="UP001168528"/>
    </source>
</evidence>
<proteinExistence type="predicted"/>
<name>A0ABT8RKB0_9BACT</name>
<organism evidence="1 2">
    <name type="scientific">Rhodocytophaga aerolata</name>
    <dbReference type="NCBI Taxonomy" id="455078"/>
    <lineage>
        <taxon>Bacteria</taxon>
        <taxon>Pseudomonadati</taxon>
        <taxon>Bacteroidota</taxon>
        <taxon>Cytophagia</taxon>
        <taxon>Cytophagales</taxon>
        <taxon>Rhodocytophagaceae</taxon>
        <taxon>Rhodocytophaga</taxon>
    </lineage>
</organism>